<evidence type="ECO:0000313" key="1">
    <source>
        <dbReference type="EMBL" id="KAI8531071.1"/>
    </source>
</evidence>
<proteinExistence type="predicted"/>
<gene>
    <name evidence="1" type="ORF">RHMOL_Rhmol11G0109100</name>
</gene>
<reference evidence="1" key="1">
    <citation type="submission" date="2022-02" db="EMBL/GenBank/DDBJ databases">
        <title>Plant Genome Project.</title>
        <authorList>
            <person name="Zhang R.-G."/>
        </authorList>
    </citation>
    <scope>NUCLEOTIDE SEQUENCE</scope>
    <source>
        <strain evidence="1">AT1</strain>
    </source>
</reference>
<dbReference type="EMBL" id="CM046398">
    <property type="protein sequence ID" value="KAI8531071.1"/>
    <property type="molecule type" value="Genomic_DNA"/>
</dbReference>
<protein>
    <submittedName>
        <fullName evidence="1">Uncharacterized protein</fullName>
    </submittedName>
</protein>
<accession>A0ACC0LR01</accession>
<keyword evidence="2" id="KW-1185">Reference proteome</keyword>
<sequence length="154" mass="17760">MHEAMERNFAHNLAETTLVQPGFNRLRIGEFEIRATPPHEVAVVHPDDRTVFVTFSRGYPMGEREIREFFTQIYGDCVESIYMQVVQLGEQSLFSRLVFCCPSSIDLILNGEEKVKFNHYQWEARVDAKVRTQTLCPAAATWCSRLLYILARSA</sequence>
<dbReference type="Proteomes" id="UP001062846">
    <property type="component" value="Chromosome 11"/>
</dbReference>
<name>A0ACC0LR01_RHOML</name>
<evidence type="ECO:0000313" key="2">
    <source>
        <dbReference type="Proteomes" id="UP001062846"/>
    </source>
</evidence>
<comment type="caution">
    <text evidence="1">The sequence shown here is derived from an EMBL/GenBank/DDBJ whole genome shotgun (WGS) entry which is preliminary data.</text>
</comment>
<organism evidence="1 2">
    <name type="scientific">Rhododendron molle</name>
    <name type="common">Chinese azalea</name>
    <name type="synonym">Azalea mollis</name>
    <dbReference type="NCBI Taxonomy" id="49168"/>
    <lineage>
        <taxon>Eukaryota</taxon>
        <taxon>Viridiplantae</taxon>
        <taxon>Streptophyta</taxon>
        <taxon>Embryophyta</taxon>
        <taxon>Tracheophyta</taxon>
        <taxon>Spermatophyta</taxon>
        <taxon>Magnoliopsida</taxon>
        <taxon>eudicotyledons</taxon>
        <taxon>Gunneridae</taxon>
        <taxon>Pentapetalae</taxon>
        <taxon>asterids</taxon>
        <taxon>Ericales</taxon>
        <taxon>Ericaceae</taxon>
        <taxon>Ericoideae</taxon>
        <taxon>Rhodoreae</taxon>
        <taxon>Rhododendron</taxon>
    </lineage>
</organism>